<sequence>MSKSVSLVNGVGISFGCVRILIGAFSVVYLLDHGLTLTEIGWIKSFQAAVIVFVDIPLSHISDKYSRKFSITLSAFCASIWLYLTGASDHFYGFLVAEFFNALSLGLMSGTFNSYLYDVSKNNDKNEIAEKIFSRYQKNHFFFMGIFSLVGAVLYSQNNINVWYISAALMFLVFISSLFLPKDNLNKSGNSATLKETLNNIMTSVFGKKSDTKNFIFINIVFSMFLQILIQYWQVMMTYSSEFLDKKILLGVVFFAILMSQSLAGLAIERSKNKLVLKITLSFSLLLSGSFSVISMYYPILTLPSLCSIFFTMSTFASLSLSQLVENTPRDIRSTLLSSLAVLSKIVMFIIMPISAILINKLGVNFNLILILTMFFCIKYIITPTDNRE</sequence>
<keyword evidence="1 4" id="KW-0812">Transmembrane</keyword>
<feature type="transmembrane region" description="Helical" evidence="4">
    <location>
        <begin position="336"/>
        <end position="358"/>
    </location>
</feature>
<name>A0A7D5ST75_9GAMM</name>
<feature type="transmembrane region" description="Helical" evidence="4">
    <location>
        <begin position="90"/>
        <end position="117"/>
    </location>
</feature>
<dbReference type="Gene3D" id="1.20.1250.20">
    <property type="entry name" value="MFS general substrate transporter like domains"/>
    <property type="match status" value="1"/>
</dbReference>
<feature type="transmembrane region" description="Helical" evidence="4">
    <location>
        <begin position="215"/>
        <end position="236"/>
    </location>
</feature>
<evidence type="ECO:0000256" key="1">
    <source>
        <dbReference type="ARBA" id="ARBA00022692"/>
    </source>
</evidence>
<dbReference type="PROSITE" id="PS51257">
    <property type="entry name" value="PROKAR_LIPOPROTEIN"/>
    <property type="match status" value="1"/>
</dbReference>
<feature type="transmembrane region" description="Helical" evidence="4">
    <location>
        <begin position="65"/>
        <end position="84"/>
    </location>
</feature>
<feature type="transmembrane region" description="Helical" evidence="4">
    <location>
        <begin position="364"/>
        <end position="382"/>
    </location>
</feature>
<feature type="transmembrane region" description="Helical" evidence="4">
    <location>
        <begin position="275"/>
        <end position="297"/>
    </location>
</feature>
<dbReference type="InterPro" id="IPR011701">
    <property type="entry name" value="MFS"/>
</dbReference>
<dbReference type="Proteomes" id="UP000042738">
    <property type="component" value="Chromosome"/>
</dbReference>
<feature type="transmembrane region" description="Helical" evidence="4">
    <location>
        <begin position="303"/>
        <end position="324"/>
    </location>
</feature>
<accession>A0A7D5ST75</accession>
<keyword evidence="3 4" id="KW-0472">Membrane</keyword>
<evidence type="ECO:0000313" key="5">
    <source>
        <dbReference type="EMBL" id="QLH63278.1"/>
    </source>
</evidence>
<protein>
    <submittedName>
        <fullName evidence="5">MFS transporter</fullName>
    </submittedName>
</protein>
<proteinExistence type="predicted"/>
<evidence type="ECO:0000256" key="2">
    <source>
        <dbReference type="ARBA" id="ARBA00022989"/>
    </source>
</evidence>
<feature type="transmembrane region" description="Helical" evidence="4">
    <location>
        <begin position="162"/>
        <end position="180"/>
    </location>
</feature>
<dbReference type="SUPFAM" id="SSF103473">
    <property type="entry name" value="MFS general substrate transporter"/>
    <property type="match status" value="1"/>
</dbReference>
<evidence type="ECO:0000313" key="6">
    <source>
        <dbReference type="Proteomes" id="UP000042738"/>
    </source>
</evidence>
<feature type="transmembrane region" description="Helical" evidence="4">
    <location>
        <begin position="248"/>
        <end position="268"/>
    </location>
</feature>
<feature type="transmembrane region" description="Helical" evidence="4">
    <location>
        <begin position="138"/>
        <end position="156"/>
    </location>
</feature>
<dbReference type="Pfam" id="PF07690">
    <property type="entry name" value="MFS_1"/>
    <property type="match status" value="1"/>
</dbReference>
<gene>
    <name evidence="5" type="ORF">SYMBAF_10535</name>
</gene>
<dbReference type="EMBL" id="CP050855">
    <property type="protein sequence ID" value="QLH63278.1"/>
    <property type="molecule type" value="Genomic_DNA"/>
</dbReference>
<dbReference type="CDD" id="cd06174">
    <property type="entry name" value="MFS"/>
    <property type="match status" value="1"/>
</dbReference>
<dbReference type="GeneID" id="93736930"/>
<organism evidence="5 6">
    <name type="scientific">Serratia symbiotica</name>
    <dbReference type="NCBI Taxonomy" id="138074"/>
    <lineage>
        <taxon>Bacteria</taxon>
        <taxon>Pseudomonadati</taxon>
        <taxon>Pseudomonadota</taxon>
        <taxon>Gammaproteobacteria</taxon>
        <taxon>Enterobacterales</taxon>
        <taxon>Yersiniaceae</taxon>
        <taxon>Serratia</taxon>
    </lineage>
</organism>
<keyword evidence="2 4" id="KW-1133">Transmembrane helix</keyword>
<dbReference type="InterPro" id="IPR053160">
    <property type="entry name" value="MFS_DHA3_Transporter"/>
</dbReference>
<evidence type="ECO:0000256" key="3">
    <source>
        <dbReference type="ARBA" id="ARBA00023136"/>
    </source>
</evidence>
<dbReference type="GO" id="GO:0022857">
    <property type="term" value="F:transmembrane transporter activity"/>
    <property type="evidence" value="ECO:0007669"/>
    <property type="project" value="InterPro"/>
</dbReference>
<dbReference type="InterPro" id="IPR036259">
    <property type="entry name" value="MFS_trans_sf"/>
</dbReference>
<dbReference type="RefSeq" id="WP_052447770.1">
    <property type="nucleotide sequence ID" value="NZ_CP050855.1"/>
</dbReference>
<evidence type="ECO:0000256" key="4">
    <source>
        <dbReference type="SAM" id="Phobius"/>
    </source>
</evidence>
<dbReference type="PANTHER" id="PTHR23530:SF1">
    <property type="entry name" value="PERMEASE, MAJOR FACILITATOR SUPERFAMILY-RELATED"/>
    <property type="match status" value="1"/>
</dbReference>
<feature type="transmembrane region" description="Helical" evidence="4">
    <location>
        <begin position="7"/>
        <end position="28"/>
    </location>
</feature>
<dbReference type="AlphaFoldDB" id="A0A7D5ST75"/>
<feature type="transmembrane region" description="Helical" evidence="4">
    <location>
        <begin position="40"/>
        <end position="58"/>
    </location>
</feature>
<reference evidence="5 6" key="1">
    <citation type="journal article" date="2014" name="Genome Announc.">
        <title>Whole-Genome Sequence of Serratia symbiotica Strain CWBI-2.3T, a Free-Living Symbiont of the Black Bean Aphid Aphis fabae.</title>
        <authorList>
            <person name="Foray V."/>
            <person name="Grigorescu A.S."/>
            <person name="Sabri A."/>
            <person name="Haubruge E."/>
            <person name="Lognay G."/>
            <person name="Francis F."/>
            <person name="Fauconnier M.L."/>
            <person name="Hance T."/>
            <person name="Thonart P."/>
        </authorList>
    </citation>
    <scope>NUCLEOTIDE SEQUENCE [LARGE SCALE GENOMIC DNA]</scope>
    <source>
        <strain evidence="5">CWBI-2.3</strain>
    </source>
</reference>
<dbReference type="PANTHER" id="PTHR23530">
    <property type="entry name" value="TRANSPORT PROTEIN-RELATED"/>
    <property type="match status" value="1"/>
</dbReference>